<evidence type="ECO:0000313" key="10">
    <source>
        <dbReference type="EMBL" id="MBC2665609.1"/>
    </source>
</evidence>
<dbReference type="PANTHER" id="PTHR42872">
    <property type="entry name" value="PROTEIN-GLUTAMATE METHYLESTERASE/PROTEIN-GLUTAMINE GLUTAMINASE"/>
    <property type="match status" value="1"/>
</dbReference>
<evidence type="ECO:0000256" key="1">
    <source>
        <dbReference type="ARBA" id="ARBA00022490"/>
    </source>
</evidence>
<evidence type="ECO:0000256" key="4">
    <source>
        <dbReference type="ARBA" id="ARBA00039140"/>
    </source>
</evidence>
<dbReference type="InterPro" id="IPR011006">
    <property type="entry name" value="CheY-like_superfamily"/>
</dbReference>
<evidence type="ECO:0000256" key="2">
    <source>
        <dbReference type="ARBA" id="ARBA00022500"/>
    </source>
</evidence>
<evidence type="ECO:0000256" key="6">
    <source>
        <dbReference type="PROSITE-ProRule" id="PRU00050"/>
    </source>
</evidence>
<dbReference type="GO" id="GO:0006935">
    <property type="term" value="P:chemotaxis"/>
    <property type="evidence" value="ECO:0007669"/>
    <property type="project" value="UniProtKB-KW"/>
</dbReference>
<evidence type="ECO:0000313" key="11">
    <source>
        <dbReference type="Proteomes" id="UP000566813"/>
    </source>
</evidence>
<feature type="domain" description="CheB-type methylesterase" evidence="9">
    <location>
        <begin position="160"/>
        <end position="350"/>
    </location>
</feature>
<dbReference type="CDD" id="cd16432">
    <property type="entry name" value="CheB_Rec"/>
    <property type="match status" value="1"/>
</dbReference>
<evidence type="ECO:0000259" key="9">
    <source>
        <dbReference type="PROSITE" id="PS50122"/>
    </source>
</evidence>
<dbReference type="PANTHER" id="PTHR42872:SF6">
    <property type="entry name" value="PROTEIN-GLUTAMATE METHYLESTERASE_PROTEIN-GLUTAMINE GLUTAMINASE"/>
    <property type="match status" value="1"/>
</dbReference>
<dbReference type="InterPro" id="IPR008248">
    <property type="entry name" value="CheB-like"/>
</dbReference>
<keyword evidence="11" id="KW-1185">Reference proteome</keyword>
<dbReference type="Pfam" id="PF01339">
    <property type="entry name" value="CheB_methylest"/>
    <property type="match status" value="1"/>
</dbReference>
<keyword evidence="2" id="KW-0145">Chemotaxis</keyword>
<accession>A0A7X1KLI1</accession>
<comment type="caution">
    <text evidence="10">The sequence shown here is derived from an EMBL/GenBank/DDBJ whole genome shotgun (WGS) entry which is preliminary data.</text>
</comment>
<dbReference type="SMART" id="SM00448">
    <property type="entry name" value="REC"/>
    <property type="match status" value="1"/>
</dbReference>
<dbReference type="Gene3D" id="3.40.50.2300">
    <property type="match status" value="1"/>
</dbReference>
<dbReference type="InterPro" id="IPR035909">
    <property type="entry name" value="CheB_C"/>
</dbReference>
<organism evidence="10 11">
    <name type="scientific">Novosphingobium flavum</name>
    <dbReference type="NCBI Taxonomy" id="1778672"/>
    <lineage>
        <taxon>Bacteria</taxon>
        <taxon>Pseudomonadati</taxon>
        <taxon>Pseudomonadota</taxon>
        <taxon>Alphaproteobacteria</taxon>
        <taxon>Sphingomonadales</taxon>
        <taxon>Sphingomonadaceae</taxon>
        <taxon>Novosphingobium</taxon>
    </lineage>
</organism>
<dbReference type="InterPro" id="IPR001789">
    <property type="entry name" value="Sig_transdc_resp-reg_receiver"/>
</dbReference>
<dbReference type="SUPFAM" id="SSF52172">
    <property type="entry name" value="CheY-like"/>
    <property type="match status" value="1"/>
</dbReference>
<keyword evidence="3" id="KW-0378">Hydrolase</keyword>
<proteinExistence type="predicted"/>
<dbReference type="EC" id="3.1.1.61" evidence="4"/>
<evidence type="ECO:0000256" key="5">
    <source>
        <dbReference type="ARBA" id="ARBA00048267"/>
    </source>
</evidence>
<feature type="domain" description="Response regulatory" evidence="8">
    <location>
        <begin position="5"/>
        <end position="122"/>
    </location>
</feature>
<name>A0A7X1KLI1_9SPHN</name>
<dbReference type="PIRSF" id="PIRSF000876">
    <property type="entry name" value="RR_chemtxs_CheB"/>
    <property type="match status" value="1"/>
</dbReference>
<feature type="modified residue" description="4-aspartylphosphate" evidence="7">
    <location>
        <position position="56"/>
    </location>
</feature>
<evidence type="ECO:0000256" key="7">
    <source>
        <dbReference type="PROSITE-ProRule" id="PRU00169"/>
    </source>
</evidence>
<dbReference type="GO" id="GO:0005737">
    <property type="term" value="C:cytoplasm"/>
    <property type="evidence" value="ECO:0007669"/>
    <property type="project" value="InterPro"/>
</dbReference>
<comment type="catalytic activity">
    <reaction evidence="5">
        <text>[protein]-L-glutamate 5-O-methyl ester + H2O = L-glutamyl-[protein] + methanol + H(+)</text>
        <dbReference type="Rhea" id="RHEA:23236"/>
        <dbReference type="Rhea" id="RHEA-COMP:10208"/>
        <dbReference type="Rhea" id="RHEA-COMP:10311"/>
        <dbReference type="ChEBI" id="CHEBI:15377"/>
        <dbReference type="ChEBI" id="CHEBI:15378"/>
        <dbReference type="ChEBI" id="CHEBI:17790"/>
        <dbReference type="ChEBI" id="CHEBI:29973"/>
        <dbReference type="ChEBI" id="CHEBI:82795"/>
        <dbReference type="EC" id="3.1.1.61"/>
    </reaction>
</comment>
<sequence length="356" mass="36591">MHEARVLVVDDSAAMRALFSDLLDQAKDVVVVGTAANADEAREQIAQLRPNVLTLDVEMPGMSGIEFLEEIMESKPMPVVMLSSLTQSGTEVSLRAYELGAVECFPKPLKATPEQFTKTVGQLGKIVLAAANSNVKDARERRKAAPAKPAASAAAAPAFDWNGRVLALSASMGGIDALTALFSEFPADCPPTAVVLQAEHMVAEAFINRMSGQLACTITAAADGAALTQGTIHVAADPAHHMVLEAGTPPRLRLVARDPVDGARPSATLLYGTMARAGAPAVAAVLTGMGEDGAKGLKMLKDAGAATFAQDPGSATVGEAPAAAIAAGGVQQHLPLDQLASALLSRCSATGTWPPA</sequence>
<reference evidence="10 11" key="1">
    <citation type="submission" date="2020-08" db="EMBL/GenBank/DDBJ databases">
        <title>The genome sequence of type strain Novosphingobium flavum NBRC 111647.</title>
        <authorList>
            <person name="Liu Y."/>
        </authorList>
    </citation>
    <scope>NUCLEOTIDE SEQUENCE [LARGE SCALE GENOMIC DNA]</scope>
    <source>
        <strain evidence="10 11">NBRC 111647</strain>
    </source>
</reference>
<keyword evidence="1" id="KW-0963">Cytoplasm</keyword>
<comment type="caution">
    <text evidence="6">Lacks conserved residue(s) required for the propagation of feature annotation.</text>
</comment>
<dbReference type="CDD" id="cd17541">
    <property type="entry name" value="REC_CheB-like"/>
    <property type="match status" value="1"/>
</dbReference>
<dbReference type="RefSeq" id="WP_185663881.1">
    <property type="nucleotide sequence ID" value="NZ_JACLAW010000006.1"/>
</dbReference>
<protein>
    <recommendedName>
        <fullName evidence="4">protein-glutamate methylesterase</fullName>
        <ecNumber evidence="4">3.1.1.61</ecNumber>
    </recommendedName>
</protein>
<dbReference type="Pfam" id="PF00072">
    <property type="entry name" value="Response_reg"/>
    <property type="match status" value="1"/>
</dbReference>
<gene>
    <name evidence="10" type="ORF">H7F51_08740</name>
</gene>
<dbReference type="Proteomes" id="UP000566813">
    <property type="component" value="Unassembled WGS sequence"/>
</dbReference>
<dbReference type="PROSITE" id="PS50110">
    <property type="entry name" value="RESPONSE_REGULATORY"/>
    <property type="match status" value="1"/>
</dbReference>
<dbReference type="AlphaFoldDB" id="A0A7X1KLI1"/>
<dbReference type="EMBL" id="JACLAW010000006">
    <property type="protein sequence ID" value="MBC2665609.1"/>
    <property type="molecule type" value="Genomic_DNA"/>
</dbReference>
<dbReference type="SUPFAM" id="SSF52738">
    <property type="entry name" value="Methylesterase CheB, C-terminal domain"/>
    <property type="match status" value="1"/>
</dbReference>
<dbReference type="GO" id="GO:0008984">
    <property type="term" value="F:protein-glutamate methylesterase activity"/>
    <property type="evidence" value="ECO:0007669"/>
    <property type="project" value="UniProtKB-EC"/>
</dbReference>
<dbReference type="Gene3D" id="3.40.50.180">
    <property type="entry name" value="Methylesterase CheB, C-terminal domain"/>
    <property type="match status" value="1"/>
</dbReference>
<dbReference type="GO" id="GO:0000156">
    <property type="term" value="F:phosphorelay response regulator activity"/>
    <property type="evidence" value="ECO:0007669"/>
    <property type="project" value="InterPro"/>
</dbReference>
<dbReference type="PROSITE" id="PS50122">
    <property type="entry name" value="CHEB"/>
    <property type="match status" value="1"/>
</dbReference>
<dbReference type="InterPro" id="IPR000673">
    <property type="entry name" value="Sig_transdc_resp-reg_Me-estase"/>
</dbReference>
<evidence type="ECO:0000259" key="8">
    <source>
        <dbReference type="PROSITE" id="PS50110"/>
    </source>
</evidence>
<keyword evidence="7" id="KW-0597">Phosphoprotein</keyword>
<evidence type="ECO:0000256" key="3">
    <source>
        <dbReference type="ARBA" id="ARBA00022801"/>
    </source>
</evidence>